<dbReference type="RefSeq" id="WP_126075627.1">
    <property type="nucleotide sequence ID" value="NZ_CP051166.1"/>
</dbReference>
<keyword evidence="1" id="KW-1133">Transmembrane helix</keyword>
<keyword evidence="1" id="KW-0472">Membrane</keyword>
<gene>
    <name evidence="2" type="ORF">EJB06_19160</name>
</gene>
<feature type="transmembrane region" description="Helical" evidence="1">
    <location>
        <begin position="54"/>
        <end position="71"/>
    </location>
</feature>
<dbReference type="AlphaFoldDB" id="A0A430HI98"/>
<organism evidence="2 3">
    <name type="scientific">Massilia atriviolacea</name>
    <dbReference type="NCBI Taxonomy" id="2495579"/>
    <lineage>
        <taxon>Bacteria</taxon>
        <taxon>Pseudomonadati</taxon>
        <taxon>Pseudomonadota</taxon>
        <taxon>Betaproteobacteria</taxon>
        <taxon>Burkholderiales</taxon>
        <taxon>Oxalobacteraceae</taxon>
        <taxon>Telluria group</taxon>
        <taxon>Massilia</taxon>
    </lineage>
</organism>
<feature type="transmembrane region" description="Helical" evidence="1">
    <location>
        <begin position="83"/>
        <end position="102"/>
    </location>
</feature>
<keyword evidence="3" id="KW-1185">Reference proteome</keyword>
<dbReference type="PANTHER" id="PTHR34980:SF3">
    <property type="entry name" value="BLR8105 PROTEIN"/>
    <property type="match status" value="1"/>
</dbReference>
<feature type="transmembrane region" description="Helical" evidence="1">
    <location>
        <begin position="27"/>
        <end position="48"/>
    </location>
</feature>
<protein>
    <submittedName>
        <fullName evidence="2">DUF805 domain-containing protein</fullName>
    </submittedName>
</protein>
<proteinExistence type="predicted"/>
<comment type="caution">
    <text evidence="2">The sequence shown here is derived from an EMBL/GenBank/DDBJ whole genome shotgun (WGS) entry which is preliminary data.</text>
</comment>
<keyword evidence="1" id="KW-0812">Transmembrane</keyword>
<evidence type="ECO:0000313" key="2">
    <source>
        <dbReference type="EMBL" id="RSZ57284.1"/>
    </source>
</evidence>
<dbReference type="OrthoDB" id="9812349at2"/>
<name>A0A430HI98_9BURK</name>
<sequence>MRLPVQRQPVYAPRMFALTGRIGRVRYLMYLSLLLALFMGATSLMPATGWPARLALPVVSIPLLVAALIVTRRRMNDMGRSGWWGLLYLVPLANLTFCLWPLLEAGHAGANEHGLPPAPNTWPLALGAALLPFCLLVLVPAYVKLDDNQGEPSPVPGAAR</sequence>
<dbReference type="PANTHER" id="PTHR34980">
    <property type="entry name" value="INNER MEMBRANE PROTEIN-RELATED-RELATED"/>
    <property type="match status" value="1"/>
</dbReference>
<dbReference type="GO" id="GO:0005886">
    <property type="term" value="C:plasma membrane"/>
    <property type="evidence" value="ECO:0007669"/>
    <property type="project" value="TreeGrafter"/>
</dbReference>
<evidence type="ECO:0000313" key="3">
    <source>
        <dbReference type="Proteomes" id="UP000278085"/>
    </source>
</evidence>
<accession>A0A430HI98</accession>
<feature type="transmembrane region" description="Helical" evidence="1">
    <location>
        <begin position="122"/>
        <end position="143"/>
    </location>
</feature>
<dbReference type="InterPro" id="IPR008523">
    <property type="entry name" value="DUF805"/>
</dbReference>
<dbReference type="Proteomes" id="UP000278085">
    <property type="component" value="Unassembled WGS sequence"/>
</dbReference>
<dbReference type="Pfam" id="PF05656">
    <property type="entry name" value="DUF805"/>
    <property type="match status" value="1"/>
</dbReference>
<dbReference type="EMBL" id="RXLQ01000010">
    <property type="protein sequence ID" value="RSZ57284.1"/>
    <property type="molecule type" value="Genomic_DNA"/>
</dbReference>
<evidence type="ECO:0000256" key="1">
    <source>
        <dbReference type="SAM" id="Phobius"/>
    </source>
</evidence>
<reference evidence="2 3" key="1">
    <citation type="submission" date="2018-12" db="EMBL/GenBank/DDBJ databases">
        <authorList>
            <person name="Yang E."/>
        </authorList>
    </citation>
    <scope>NUCLEOTIDE SEQUENCE [LARGE SCALE GENOMIC DNA]</scope>
    <source>
        <strain evidence="2 3">SOD</strain>
    </source>
</reference>